<dbReference type="Pfam" id="PF01497">
    <property type="entry name" value="Peripla_BP_2"/>
    <property type="match status" value="1"/>
</dbReference>
<dbReference type="PANTHER" id="PTHR30535:SF4">
    <property type="entry name" value="HEMIN-BINDING PERIPLASMIC PROTEIN HMUT"/>
    <property type="match status" value="1"/>
</dbReference>
<dbReference type="InterPro" id="IPR050902">
    <property type="entry name" value="ABC_Transporter_SBP"/>
</dbReference>
<reference evidence="3 4" key="1">
    <citation type="journal article" date="2011" name="Stand. Genomic Sci.">
        <title>Complete genome sequence of the gliding freshwater bacterium Fluviicola taffensis type strain (RW262).</title>
        <authorList>
            <person name="Woyke T."/>
            <person name="Chertkov O."/>
            <person name="Lapidus A."/>
            <person name="Nolan M."/>
            <person name="Lucas S."/>
            <person name="Del Rio T.G."/>
            <person name="Tice H."/>
            <person name="Cheng J.F."/>
            <person name="Tapia R."/>
            <person name="Han C."/>
            <person name="Goodwin L."/>
            <person name="Pitluck S."/>
            <person name="Liolios K."/>
            <person name="Pagani I."/>
            <person name="Ivanova N."/>
            <person name="Huntemann M."/>
            <person name="Mavromatis K."/>
            <person name="Mikhailova N."/>
            <person name="Pati A."/>
            <person name="Chen A."/>
            <person name="Palaniappan K."/>
            <person name="Land M."/>
            <person name="Hauser L."/>
            <person name="Brambilla E.M."/>
            <person name="Rohde M."/>
            <person name="Mwirichia R."/>
            <person name="Sikorski J."/>
            <person name="Tindall B.J."/>
            <person name="Goker M."/>
            <person name="Bristow J."/>
            <person name="Eisen J.A."/>
            <person name="Markowitz V."/>
            <person name="Hugenholtz P."/>
            <person name="Klenk H.P."/>
            <person name="Kyrpides N.C."/>
        </authorList>
    </citation>
    <scope>NUCLEOTIDE SEQUENCE [LARGE SCALE GENOMIC DNA]</scope>
    <source>
        <strain evidence="4">DSM 16823 / RW262 / RW262</strain>
    </source>
</reference>
<proteinExistence type="predicted"/>
<sequence precursor="true">MKKVGFLFLALLSLTTACNSGSKSEEEKAKLSKEKVEEKRIVSLNGSVTEIIYAVDSQKELIGVDVTSTFPAAAEKLTNLGHVRKLAIESLLALNPSHVVMLEDEVSPDLKSKLKQAKIELVTFKHPNSLEESKSLVKEVASWLGKSDKATEIVSKIDSDIKNISKLDKKPKVLFVYARGAGTLMVAGEQTPLEKMIVLAGGENAGKGFTDFKPLTSESVIAANPDVILMFTSGAQSLGPDGIFNVPGVSSTNAGKNKALIQMDGQLLSGFGPRVADAIVELNKEFKKVK</sequence>
<keyword evidence="1" id="KW-0732">Signal</keyword>
<dbReference type="Proteomes" id="UP000007463">
    <property type="component" value="Chromosome"/>
</dbReference>
<evidence type="ECO:0000256" key="1">
    <source>
        <dbReference type="SAM" id="SignalP"/>
    </source>
</evidence>
<accession>F2IG52</accession>
<dbReference type="PANTHER" id="PTHR30535">
    <property type="entry name" value="VITAMIN B12-BINDING PROTEIN"/>
    <property type="match status" value="1"/>
</dbReference>
<keyword evidence="4" id="KW-1185">Reference proteome</keyword>
<dbReference type="eggNOG" id="COG4558">
    <property type="taxonomic scope" value="Bacteria"/>
</dbReference>
<dbReference type="AlphaFoldDB" id="F2IG52"/>
<dbReference type="InterPro" id="IPR002491">
    <property type="entry name" value="ABC_transptr_periplasmic_BD"/>
</dbReference>
<feature type="domain" description="Fe/B12 periplasmic-binding" evidence="2">
    <location>
        <begin position="40"/>
        <end position="290"/>
    </location>
</feature>
<name>F2IG52_FLUTR</name>
<dbReference type="SUPFAM" id="SSF53807">
    <property type="entry name" value="Helical backbone' metal receptor"/>
    <property type="match status" value="1"/>
</dbReference>
<dbReference type="RefSeq" id="WP_013687456.1">
    <property type="nucleotide sequence ID" value="NC_015321.1"/>
</dbReference>
<dbReference type="KEGG" id="fte:Fluta_2706"/>
<protein>
    <submittedName>
        <fullName evidence="3">Periplasmic binding protein</fullName>
    </submittedName>
</protein>
<evidence type="ECO:0000313" key="3">
    <source>
        <dbReference type="EMBL" id="AEA44687.1"/>
    </source>
</evidence>
<feature type="chain" id="PRO_5003283435" evidence="1">
    <location>
        <begin position="20"/>
        <end position="290"/>
    </location>
</feature>
<dbReference type="EMBL" id="CP002542">
    <property type="protein sequence ID" value="AEA44687.1"/>
    <property type="molecule type" value="Genomic_DNA"/>
</dbReference>
<dbReference type="PROSITE" id="PS50983">
    <property type="entry name" value="FE_B12_PBP"/>
    <property type="match status" value="1"/>
</dbReference>
<reference evidence="4" key="2">
    <citation type="submission" date="2011-02" db="EMBL/GenBank/DDBJ databases">
        <title>The complete genome of Fluviicola taffensis DSM 16823.</title>
        <authorList>
            <consortium name="US DOE Joint Genome Institute (JGI-PGF)"/>
            <person name="Lucas S."/>
            <person name="Copeland A."/>
            <person name="Lapidus A."/>
            <person name="Bruce D."/>
            <person name="Goodwin L."/>
            <person name="Pitluck S."/>
            <person name="Kyrpides N."/>
            <person name="Mavromatis K."/>
            <person name="Ivanova N."/>
            <person name="Mikhailova N."/>
            <person name="Pagani I."/>
            <person name="Chertkov O."/>
            <person name="Detter J.C."/>
            <person name="Han C."/>
            <person name="Tapia R."/>
            <person name="Land M."/>
            <person name="Hauser L."/>
            <person name="Markowitz V."/>
            <person name="Cheng J.-F."/>
            <person name="Hugenholtz P."/>
            <person name="Woyke T."/>
            <person name="Wu D."/>
            <person name="Tindall B."/>
            <person name="Pomrenke H.G."/>
            <person name="Brambilla E."/>
            <person name="Klenk H.-P."/>
            <person name="Eisen J.A."/>
        </authorList>
    </citation>
    <scope>NUCLEOTIDE SEQUENCE [LARGE SCALE GENOMIC DNA]</scope>
    <source>
        <strain evidence="4">DSM 16823 / RW262 / RW262</strain>
    </source>
</reference>
<dbReference type="OrthoDB" id="9797736at2"/>
<evidence type="ECO:0000313" key="4">
    <source>
        <dbReference type="Proteomes" id="UP000007463"/>
    </source>
</evidence>
<evidence type="ECO:0000259" key="2">
    <source>
        <dbReference type="PROSITE" id="PS50983"/>
    </source>
</evidence>
<gene>
    <name evidence="3" type="ordered locus">Fluta_2706</name>
</gene>
<dbReference type="STRING" id="755732.Fluta_2706"/>
<organism evidence="3 4">
    <name type="scientific">Fluviicola taffensis (strain DSM 16823 / NCIMB 13979 / RW262)</name>
    <dbReference type="NCBI Taxonomy" id="755732"/>
    <lineage>
        <taxon>Bacteria</taxon>
        <taxon>Pseudomonadati</taxon>
        <taxon>Bacteroidota</taxon>
        <taxon>Flavobacteriia</taxon>
        <taxon>Flavobacteriales</taxon>
        <taxon>Crocinitomicaceae</taxon>
        <taxon>Fluviicola</taxon>
    </lineage>
</organism>
<feature type="signal peptide" evidence="1">
    <location>
        <begin position="1"/>
        <end position="19"/>
    </location>
</feature>
<dbReference type="PROSITE" id="PS51257">
    <property type="entry name" value="PROKAR_LIPOPROTEIN"/>
    <property type="match status" value="1"/>
</dbReference>
<dbReference type="HOGENOM" id="CLU_038034_6_0_10"/>
<dbReference type="Gene3D" id="3.40.50.1980">
    <property type="entry name" value="Nitrogenase molybdenum iron protein domain"/>
    <property type="match status" value="2"/>
</dbReference>